<sequence>MTTNGTQLVDFNSQAYSFPSNKIQKLRSASKTPVILVACGSFSPVTNLHLRMFEMARDFIRFECTDDFELVGGFFSPVGDAYLKSGLAQAIHRVRMVELATNQSKWITCDNWEALHKEYQPTAKVLDHFAHEINEARGGIEIEGSTERKPARIALLAGADLIETMSSPGVWAPEDLDHILGEFGAFIVERAGTDTSAALKSLEKWRKNIWVIPQLVSNDISSTKIRLFLRRDMSIRWLVPDLVERYIEEHGLFMHDDPNGPAPQDKEQSQKDRDSPNPSPRPSPPRDVVPGKA</sequence>
<gene>
    <name evidence="1" type="ORF">LTS18_014640</name>
</gene>
<name>A0ACC3DV87_9PEZI</name>
<dbReference type="EMBL" id="JAWDJW010000473">
    <property type="protein sequence ID" value="KAK3080627.1"/>
    <property type="molecule type" value="Genomic_DNA"/>
</dbReference>
<evidence type="ECO:0000313" key="1">
    <source>
        <dbReference type="EMBL" id="KAK3080627.1"/>
    </source>
</evidence>
<keyword evidence="2" id="KW-1185">Reference proteome</keyword>
<evidence type="ECO:0000313" key="2">
    <source>
        <dbReference type="Proteomes" id="UP001186974"/>
    </source>
</evidence>
<proteinExistence type="predicted"/>
<dbReference type="Proteomes" id="UP001186974">
    <property type="component" value="Unassembled WGS sequence"/>
</dbReference>
<accession>A0ACC3DV87</accession>
<organism evidence="1 2">
    <name type="scientific">Coniosporium uncinatum</name>
    <dbReference type="NCBI Taxonomy" id="93489"/>
    <lineage>
        <taxon>Eukaryota</taxon>
        <taxon>Fungi</taxon>
        <taxon>Dikarya</taxon>
        <taxon>Ascomycota</taxon>
        <taxon>Pezizomycotina</taxon>
        <taxon>Dothideomycetes</taxon>
        <taxon>Dothideomycetes incertae sedis</taxon>
        <taxon>Coniosporium</taxon>
    </lineage>
</organism>
<comment type="caution">
    <text evidence="1">The sequence shown here is derived from an EMBL/GenBank/DDBJ whole genome shotgun (WGS) entry which is preliminary data.</text>
</comment>
<reference evidence="1" key="1">
    <citation type="submission" date="2024-09" db="EMBL/GenBank/DDBJ databases">
        <title>Black Yeasts Isolated from many extreme environments.</title>
        <authorList>
            <person name="Coleine C."/>
            <person name="Stajich J.E."/>
            <person name="Selbmann L."/>
        </authorList>
    </citation>
    <scope>NUCLEOTIDE SEQUENCE</scope>
    <source>
        <strain evidence="1">CCFEE 5737</strain>
    </source>
</reference>
<protein>
    <submittedName>
        <fullName evidence="1">Uncharacterized protein</fullName>
    </submittedName>
</protein>